<feature type="compositionally biased region" description="Gly residues" evidence="1">
    <location>
        <begin position="171"/>
        <end position="181"/>
    </location>
</feature>
<accession>A0ABR1WAK8</accession>
<evidence type="ECO:0008006" key="5">
    <source>
        <dbReference type="Google" id="ProtNLM"/>
    </source>
</evidence>
<feature type="region of interest" description="Disordered" evidence="1">
    <location>
        <begin position="163"/>
        <end position="192"/>
    </location>
</feature>
<feature type="chain" id="PRO_5047443733" description="Secreted protein" evidence="2">
    <location>
        <begin position="21"/>
        <end position="192"/>
    </location>
</feature>
<organism evidence="3 4">
    <name type="scientific">Apiospora hydei</name>
    <dbReference type="NCBI Taxonomy" id="1337664"/>
    <lineage>
        <taxon>Eukaryota</taxon>
        <taxon>Fungi</taxon>
        <taxon>Dikarya</taxon>
        <taxon>Ascomycota</taxon>
        <taxon>Pezizomycotina</taxon>
        <taxon>Sordariomycetes</taxon>
        <taxon>Xylariomycetidae</taxon>
        <taxon>Amphisphaeriales</taxon>
        <taxon>Apiosporaceae</taxon>
        <taxon>Apiospora</taxon>
    </lineage>
</organism>
<dbReference type="Proteomes" id="UP001433268">
    <property type="component" value="Unassembled WGS sequence"/>
</dbReference>
<evidence type="ECO:0000313" key="3">
    <source>
        <dbReference type="EMBL" id="KAK8080522.1"/>
    </source>
</evidence>
<dbReference type="GeneID" id="92045715"/>
<proteinExistence type="predicted"/>
<evidence type="ECO:0000256" key="2">
    <source>
        <dbReference type="SAM" id="SignalP"/>
    </source>
</evidence>
<protein>
    <recommendedName>
        <fullName evidence="5">Secreted protein</fullName>
    </recommendedName>
</protein>
<evidence type="ECO:0000313" key="4">
    <source>
        <dbReference type="Proteomes" id="UP001433268"/>
    </source>
</evidence>
<comment type="caution">
    <text evidence="3">The sequence shown here is derived from an EMBL/GenBank/DDBJ whole genome shotgun (WGS) entry which is preliminary data.</text>
</comment>
<keyword evidence="4" id="KW-1185">Reference proteome</keyword>
<evidence type="ECO:0000256" key="1">
    <source>
        <dbReference type="SAM" id="MobiDB-lite"/>
    </source>
</evidence>
<gene>
    <name evidence="3" type="ORF">PG997_008340</name>
</gene>
<reference evidence="3 4" key="1">
    <citation type="submission" date="2023-01" db="EMBL/GenBank/DDBJ databases">
        <title>Analysis of 21 Apiospora genomes using comparative genomics revels a genus with tremendous synthesis potential of carbohydrate active enzymes and secondary metabolites.</title>
        <authorList>
            <person name="Sorensen T."/>
        </authorList>
    </citation>
    <scope>NUCLEOTIDE SEQUENCE [LARGE SCALE GENOMIC DNA]</scope>
    <source>
        <strain evidence="3 4">CBS 114990</strain>
    </source>
</reference>
<feature type="signal peptide" evidence="2">
    <location>
        <begin position="1"/>
        <end position="20"/>
    </location>
</feature>
<dbReference type="EMBL" id="JAQQWN010000006">
    <property type="protein sequence ID" value="KAK8080522.1"/>
    <property type="molecule type" value="Genomic_DNA"/>
</dbReference>
<name>A0ABR1WAK8_9PEZI</name>
<sequence length="192" mass="19424">MRNAMSLMLLHAILIGLGVSQRLDVDLVGLVDLALSSVSDEDGLASPLDDDILALGDGVEVDLDLGHGQDIGGRGHVLQELCSRGLTRVSKPLAAQNGLAVEPQLHRLGTGGSNGTHGTDHEVGDEVVRADRVLGHVAAPVGDLGGLAVALEGAAVVAITERAGGRKGADGAEGSGLGGLSREGAMRWSKAP</sequence>
<keyword evidence="2" id="KW-0732">Signal</keyword>
<dbReference type="RefSeq" id="XP_066667997.1">
    <property type="nucleotide sequence ID" value="XM_066812655.1"/>
</dbReference>